<keyword evidence="3" id="KW-0902">Two-component regulatory system</keyword>
<dbReference type="SMART" id="SM00387">
    <property type="entry name" value="HATPase_c"/>
    <property type="match status" value="1"/>
</dbReference>
<dbReference type="Pfam" id="PF07730">
    <property type="entry name" value="HisKA_3"/>
    <property type="match status" value="1"/>
</dbReference>
<keyword evidence="1" id="KW-0808">Transferase</keyword>
<evidence type="ECO:0000256" key="3">
    <source>
        <dbReference type="ARBA" id="ARBA00023012"/>
    </source>
</evidence>
<dbReference type="PROSITE" id="PS50109">
    <property type="entry name" value="HIS_KIN"/>
    <property type="match status" value="1"/>
</dbReference>
<dbReference type="GO" id="GO:0000155">
    <property type="term" value="F:phosphorelay sensor kinase activity"/>
    <property type="evidence" value="ECO:0007669"/>
    <property type="project" value="InterPro"/>
</dbReference>
<dbReference type="AlphaFoldDB" id="A0A327NL30"/>
<accession>A0A327NL30</accession>
<keyword evidence="4" id="KW-0812">Transmembrane</keyword>
<evidence type="ECO:0000256" key="1">
    <source>
        <dbReference type="ARBA" id="ARBA00022679"/>
    </source>
</evidence>
<feature type="transmembrane region" description="Helical" evidence="4">
    <location>
        <begin position="20"/>
        <end position="40"/>
    </location>
</feature>
<keyword evidence="4" id="KW-0472">Membrane</keyword>
<keyword evidence="7" id="KW-1185">Reference proteome</keyword>
<reference evidence="6 7" key="1">
    <citation type="submission" date="2018-06" db="EMBL/GenBank/DDBJ databases">
        <title>Spirosoma sp. HMF3257 Genome sequencing and assembly.</title>
        <authorList>
            <person name="Kang H."/>
            <person name="Cha I."/>
            <person name="Kim H."/>
            <person name="Kang J."/>
            <person name="Joh K."/>
        </authorList>
    </citation>
    <scope>NUCLEOTIDE SEQUENCE [LARGE SCALE GENOMIC DNA]</scope>
    <source>
        <strain evidence="6 7">HMF3257</strain>
    </source>
</reference>
<evidence type="ECO:0000259" key="5">
    <source>
        <dbReference type="PROSITE" id="PS50109"/>
    </source>
</evidence>
<name>A0A327NL30_9BACT</name>
<dbReference type="SUPFAM" id="SSF55874">
    <property type="entry name" value="ATPase domain of HSP90 chaperone/DNA topoisomerase II/histidine kinase"/>
    <property type="match status" value="1"/>
</dbReference>
<gene>
    <name evidence="6" type="ORF">HMF3257_10800</name>
</gene>
<feature type="transmembrane region" description="Helical" evidence="4">
    <location>
        <begin position="199"/>
        <end position="217"/>
    </location>
</feature>
<protein>
    <submittedName>
        <fullName evidence="6">Histidine kinase</fullName>
    </submittedName>
</protein>
<evidence type="ECO:0000313" key="7">
    <source>
        <dbReference type="Proteomes" id="UP000249016"/>
    </source>
</evidence>
<dbReference type="Gene3D" id="1.20.5.1930">
    <property type="match status" value="1"/>
</dbReference>
<dbReference type="GO" id="GO:0016020">
    <property type="term" value="C:membrane"/>
    <property type="evidence" value="ECO:0007669"/>
    <property type="project" value="InterPro"/>
</dbReference>
<evidence type="ECO:0000313" key="6">
    <source>
        <dbReference type="EMBL" id="RAI74634.1"/>
    </source>
</evidence>
<dbReference type="RefSeq" id="WP_111342093.1">
    <property type="nucleotide sequence ID" value="NZ_QLII01000001.1"/>
</dbReference>
<dbReference type="InterPro" id="IPR011712">
    <property type="entry name" value="Sig_transdc_His_kin_sub3_dim/P"/>
</dbReference>
<evidence type="ECO:0000256" key="4">
    <source>
        <dbReference type="SAM" id="Phobius"/>
    </source>
</evidence>
<dbReference type="Proteomes" id="UP000249016">
    <property type="component" value="Unassembled WGS sequence"/>
</dbReference>
<dbReference type="CDD" id="cd16917">
    <property type="entry name" value="HATPase_UhpB-NarQ-NarX-like"/>
    <property type="match status" value="1"/>
</dbReference>
<dbReference type="PANTHER" id="PTHR24421">
    <property type="entry name" value="NITRATE/NITRITE SENSOR PROTEIN NARX-RELATED"/>
    <property type="match status" value="1"/>
</dbReference>
<keyword evidence="4" id="KW-1133">Transmembrane helix</keyword>
<dbReference type="Gene3D" id="3.30.565.10">
    <property type="entry name" value="Histidine kinase-like ATPase, C-terminal domain"/>
    <property type="match status" value="1"/>
</dbReference>
<organism evidence="6 7">
    <name type="scientific">Spirosoma telluris</name>
    <dbReference type="NCBI Taxonomy" id="2183553"/>
    <lineage>
        <taxon>Bacteria</taxon>
        <taxon>Pseudomonadati</taxon>
        <taxon>Bacteroidota</taxon>
        <taxon>Cytophagia</taxon>
        <taxon>Cytophagales</taxon>
        <taxon>Cytophagaceae</taxon>
        <taxon>Spirosoma</taxon>
    </lineage>
</organism>
<dbReference type="EMBL" id="QLII01000001">
    <property type="protein sequence ID" value="RAI74634.1"/>
    <property type="molecule type" value="Genomic_DNA"/>
</dbReference>
<dbReference type="InterPro" id="IPR036890">
    <property type="entry name" value="HATPase_C_sf"/>
</dbReference>
<dbReference type="InterPro" id="IPR050482">
    <property type="entry name" value="Sensor_HK_TwoCompSys"/>
</dbReference>
<dbReference type="GO" id="GO:0046983">
    <property type="term" value="F:protein dimerization activity"/>
    <property type="evidence" value="ECO:0007669"/>
    <property type="project" value="InterPro"/>
</dbReference>
<dbReference type="InterPro" id="IPR005467">
    <property type="entry name" value="His_kinase_dom"/>
</dbReference>
<sequence>MSDSLNDNAKDGSVIPVRFTRLYMTMLIILAVLLTVGQGLTQWRFGAIEQEMSVIRHTALQRHQSQQIVKQVLQVTDASEQTSFDENVAELRRLFPVFERFHLQTREGRTDNPKIIIAYSDTVQRLYANIRPQFEAFQQSAHRMMRLQRFDEVKQPDVQSSLKLMLANEKPFLEKIDRIVVVCNGELRARLTLLRSIELYLYVFTVIALIAIGLLIFRPAARKLKQTFAQLIEAESQTTAANKKLLSANKSLKETRQKLFEATKQQYEQQIDDQKLRTSYLIAGQEEERKRMSRELHDGLGQMLTAIKLQIEGLEAGLNRAASIEQNATAAHAKNIKTLKTLKSLVTQTIQETRTISNNLMPSVLSDFGVVPAIKMLAEHDRSESLDVTFKTNFTANMPRLDKNIEIMLYRVTQEAVSNAVRHANPSHIHIELKERGNSLQLVVSDDGQGFRIPRKNQINELMKPIQEVTNDNPQSATLRPPSQGLHNIQERTKLVNGKFKLNSIPGKGTKLQISIPYQTQLAHHDTY</sequence>
<proteinExistence type="predicted"/>
<dbReference type="InterPro" id="IPR003594">
    <property type="entry name" value="HATPase_dom"/>
</dbReference>
<comment type="caution">
    <text evidence="6">The sequence shown here is derived from an EMBL/GenBank/DDBJ whole genome shotgun (WGS) entry which is preliminary data.</text>
</comment>
<evidence type="ECO:0000256" key="2">
    <source>
        <dbReference type="ARBA" id="ARBA00022777"/>
    </source>
</evidence>
<keyword evidence="2 6" id="KW-0418">Kinase</keyword>
<dbReference type="Pfam" id="PF02518">
    <property type="entry name" value="HATPase_c"/>
    <property type="match status" value="1"/>
</dbReference>
<feature type="domain" description="Histidine kinase" evidence="5">
    <location>
        <begin position="409"/>
        <end position="520"/>
    </location>
</feature>